<accession>A0A8T1X2Y3</accession>
<keyword evidence="3" id="KW-1185">Reference proteome</keyword>
<evidence type="ECO:0000256" key="1">
    <source>
        <dbReference type="SAM" id="MobiDB-lite"/>
    </source>
</evidence>
<dbReference type="EMBL" id="JAGDFL010000092">
    <property type="protein sequence ID" value="KAG7398050.1"/>
    <property type="molecule type" value="Genomic_DNA"/>
</dbReference>
<proteinExistence type="predicted"/>
<evidence type="ECO:0000313" key="2">
    <source>
        <dbReference type="EMBL" id="KAG7398050.1"/>
    </source>
</evidence>
<feature type="compositionally biased region" description="Basic and acidic residues" evidence="1">
    <location>
        <begin position="474"/>
        <end position="494"/>
    </location>
</feature>
<dbReference type="AlphaFoldDB" id="A0A8T1X2Y3"/>
<dbReference type="Proteomes" id="UP000693981">
    <property type="component" value="Unassembled WGS sequence"/>
</dbReference>
<evidence type="ECO:0000313" key="3">
    <source>
        <dbReference type="Proteomes" id="UP000693981"/>
    </source>
</evidence>
<reference evidence="2" key="1">
    <citation type="submission" date="2021-02" db="EMBL/GenBank/DDBJ databases">
        <authorList>
            <person name="Palmer J.M."/>
        </authorList>
    </citation>
    <scope>NUCLEOTIDE SEQUENCE</scope>
    <source>
        <strain evidence="2">SCRP23</strain>
    </source>
</reference>
<organism evidence="2 3">
    <name type="scientific">Phytophthora boehmeriae</name>
    <dbReference type="NCBI Taxonomy" id="109152"/>
    <lineage>
        <taxon>Eukaryota</taxon>
        <taxon>Sar</taxon>
        <taxon>Stramenopiles</taxon>
        <taxon>Oomycota</taxon>
        <taxon>Peronosporomycetes</taxon>
        <taxon>Peronosporales</taxon>
        <taxon>Peronosporaceae</taxon>
        <taxon>Phytophthora</taxon>
    </lineage>
</organism>
<gene>
    <name evidence="2" type="ORF">PHYBOEH_011781</name>
</gene>
<feature type="region of interest" description="Disordered" evidence="1">
    <location>
        <begin position="474"/>
        <end position="503"/>
    </location>
</feature>
<dbReference type="OrthoDB" id="62830at2759"/>
<comment type="caution">
    <text evidence="2">The sequence shown here is derived from an EMBL/GenBank/DDBJ whole genome shotgun (WGS) entry which is preliminary data.</text>
</comment>
<sequence length="503" mass="56056">MEEDEDTYGFGSFSDLFAAAPAAAKHLDVGALSRFCVPERVLSRWQQQRRDSCSVSYQHVAAKFDGVSIDGGLGALSFASLEGGGVVWQQTAATDSDALERRKKELQDITNQPQNDVKSAAAVFVKLEQVEAVQATSVQNKVQGVEMLLKDGNRLEVAFMPGPFYKATHRDEFLALLKEKVTTEREGNEATQNGLTGGLKIQLGEAGGNNTVEVRGRRMPAGEEDSVKKEKFRKLVRRYTQLDELSSEALIIAKQVQEGTGYHLGPTAKDIPKFSADAAYRKKTIVELTGYVERMNQEWKEADRQRELHTKAKHSRNDDDLFEYTDTDTGEQVPVRTYEQRYLTFVKAHEVNPVLHLCPVPEKKTHDEVSLKARKAVLVAPAPQRSTLTASPKANENLRRLSSMFTATLGIDISSSCVIDKDFFSPAAALTQSDVPAHRNEDKAFRAIVDNARVQLWNSWRDAFVQACNDRTHEVSRQHHDEYQSKMTSVDKKVSSSGTIMTS</sequence>
<protein>
    <submittedName>
        <fullName evidence="2">Uncharacterized protein</fullName>
    </submittedName>
</protein>
<name>A0A8T1X2Y3_9STRA</name>